<feature type="domain" description="Amidohydrolase-related" evidence="3">
    <location>
        <begin position="1020"/>
        <end position="1073"/>
    </location>
</feature>
<dbReference type="STRING" id="1379270.GEMMAAP_16640"/>
<dbReference type="InterPro" id="IPR011042">
    <property type="entry name" value="6-blade_b-propeller_TolB-like"/>
</dbReference>
<dbReference type="PANTHER" id="PTHR36842:SF1">
    <property type="entry name" value="PROTEIN TOLB"/>
    <property type="match status" value="1"/>
</dbReference>
<evidence type="ECO:0000313" key="5">
    <source>
        <dbReference type="Proteomes" id="UP000076404"/>
    </source>
</evidence>
<comment type="similarity">
    <text evidence="1">Belongs to the TolB family.</text>
</comment>
<dbReference type="RefSeq" id="WP_026848293.1">
    <property type="nucleotide sequence ID" value="NZ_CP011454.1"/>
</dbReference>
<evidence type="ECO:0000256" key="1">
    <source>
        <dbReference type="ARBA" id="ARBA00009820"/>
    </source>
</evidence>
<dbReference type="SUPFAM" id="SSF51338">
    <property type="entry name" value="Composite domain of metallo-dependent hydrolases"/>
    <property type="match status" value="1"/>
</dbReference>
<organism evidence="4 5">
    <name type="scientific">Gemmatimonas phototrophica</name>
    <dbReference type="NCBI Taxonomy" id="1379270"/>
    <lineage>
        <taxon>Bacteria</taxon>
        <taxon>Pseudomonadati</taxon>
        <taxon>Gemmatimonadota</taxon>
        <taxon>Gemmatimonadia</taxon>
        <taxon>Gemmatimonadales</taxon>
        <taxon>Gemmatimonadaceae</taxon>
        <taxon>Gemmatimonas</taxon>
    </lineage>
</organism>
<dbReference type="AlphaFoldDB" id="A0A143BLP8"/>
<evidence type="ECO:0000259" key="3">
    <source>
        <dbReference type="Pfam" id="PF01979"/>
    </source>
</evidence>
<dbReference type="InterPro" id="IPR011059">
    <property type="entry name" value="Metal-dep_hydrolase_composite"/>
</dbReference>
<dbReference type="SUPFAM" id="SSF51556">
    <property type="entry name" value="Metallo-dependent hydrolases"/>
    <property type="match status" value="1"/>
</dbReference>
<evidence type="ECO:0000256" key="2">
    <source>
        <dbReference type="SAM" id="SignalP"/>
    </source>
</evidence>
<dbReference type="GO" id="GO:0016810">
    <property type="term" value="F:hydrolase activity, acting on carbon-nitrogen (but not peptide) bonds"/>
    <property type="evidence" value="ECO:0007669"/>
    <property type="project" value="InterPro"/>
</dbReference>
<feature type="signal peptide" evidence="2">
    <location>
        <begin position="1"/>
        <end position="27"/>
    </location>
</feature>
<dbReference type="Gene3D" id="2.120.10.30">
    <property type="entry name" value="TolB, C-terminal domain"/>
    <property type="match status" value="2"/>
</dbReference>
<sequence>MSTRLASTTLRIVVTSTLVIGSAPVLVAQAPATEPRWDVTQARGTTRDIDFTTSEGTWMSVDISADGSWLVFDLLGHVYRMPSTGGAATVLTQNTGVALNMQPRISPDGKTIAFITDRRGQYNLWVMNADGSNPRPVFTDLNATAFEPAWTPDGRFIVVRKGGRGGGEGAAPAGGLWMYHKDGGSGVPLVAAGTGGVNGAPSWPSVSPDGKHLYYHVSMPVEPREPVGGAQQLRRFTFANGEIVDITNGETGDAAASRFSSGGGAAPEISPDGRWLAFARHIPDGTLEFKGHQFGPRTSLWLRDLKTGAERLLMDPIEPMAASGSKTLGVLPRYKWAADGKSLVLMQGGKVRRVDVATRAVSTIPFTATVHRTISQMARKEFRLSDDPVQAKFFRWSSSSPDGKRLAFQALGRVHVQDGVAGTPRRLTPAAFGPLEFAPSWSPDGRFITFVTWDDSARGHVWKVPSVGGTPQRLSRDPGDYTDPVWSADGRFVIVARGEGATARGRTMTHNVWYDITRFDAVAAGGDTGVVLATINRPSGTSVGGEARRQLPRPSVGPEGRIFWPEQRTGVRGTTLRSVASNGTDLRDHVVLPNADEILPSPDGAWLAFQEGDNVYVTPMVWGGVGSAIPRIEKRRGQIPVTSLTRDGGLFPRWRTGTMLEYASGALHFVHDVTTGKTDTLTMRLSAPRAVPTGSVALTNARIITMDNRQVIENGTVVVTGSRITCVGTCSTTGVDRVVNATGKTIMPGLVDMHSHHYREWRGMRPRHDFEQAIYLAYGVTTTMDVSMYSQNMFPTAELVEVGEIIGPRGFSTGDNITAGDGARANEINNPRDALAAVTKMVSWGATAIKQYAQPRRDQRQWMADAARTVGANLTSEGGFFFENLGFIMDGQTGWEHAFSELPLYSDGAKFLGKAGATYSPTLVVAGPGPWSIEYWFQESDVWKDAKQRKWFPWRALVPHTRTRILRPATDYSFPFIAQAMADIIAEGGWGALGSHGEHHGLAPHWELWMGASALGNHGALEVATMHGARFLGADKDLGSLSVGKVADLLVLNGNPLENIRSTADAQLVMKGGMLYDAMSLDQIWPKAVPFGPTYWVNDDMLQQNRKKVEHHDKKDPR</sequence>
<dbReference type="OrthoDB" id="9758793at2"/>
<dbReference type="InterPro" id="IPR006680">
    <property type="entry name" value="Amidohydro-rel"/>
</dbReference>
<evidence type="ECO:0000313" key="4">
    <source>
        <dbReference type="EMBL" id="AMW05976.1"/>
    </source>
</evidence>
<dbReference type="SUPFAM" id="SSF69304">
    <property type="entry name" value="Tricorn protease N-terminal domain"/>
    <property type="match status" value="1"/>
</dbReference>
<dbReference type="eggNOG" id="COG1228">
    <property type="taxonomic scope" value="Bacteria"/>
</dbReference>
<dbReference type="KEGG" id="gph:GEMMAAP_16640"/>
<accession>A0A143BLP8</accession>
<gene>
    <name evidence="4" type="ORF">GEMMAAP_16640</name>
</gene>
<protein>
    <recommendedName>
        <fullName evidence="3">Amidohydrolase-related domain-containing protein</fullName>
    </recommendedName>
</protein>
<dbReference type="EMBL" id="CP011454">
    <property type="protein sequence ID" value="AMW05976.1"/>
    <property type="molecule type" value="Genomic_DNA"/>
</dbReference>
<dbReference type="Pfam" id="PF07676">
    <property type="entry name" value="PD40"/>
    <property type="match status" value="5"/>
</dbReference>
<dbReference type="InterPro" id="IPR032466">
    <property type="entry name" value="Metal_Hydrolase"/>
</dbReference>
<dbReference type="InterPro" id="IPR011659">
    <property type="entry name" value="WD40"/>
</dbReference>
<dbReference type="Proteomes" id="UP000076404">
    <property type="component" value="Chromosome"/>
</dbReference>
<name>A0A143BLP8_9BACT</name>
<dbReference type="Gene3D" id="2.30.40.10">
    <property type="entry name" value="Urease, subunit C, domain 1"/>
    <property type="match status" value="2"/>
</dbReference>
<dbReference type="PANTHER" id="PTHR36842">
    <property type="entry name" value="PROTEIN TOLB HOMOLOG"/>
    <property type="match status" value="1"/>
</dbReference>
<dbReference type="Gene3D" id="3.20.20.140">
    <property type="entry name" value="Metal-dependent hydrolases"/>
    <property type="match status" value="2"/>
</dbReference>
<keyword evidence="2" id="KW-0732">Signal</keyword>
<dbReference type="eggNOG" id="COG0823">
    <property type="taxonomic scope" value="Bacteria"/>
</dbReference>
<proteinExistence type="inferred from homology"/>
<reference evidence="4 5" key="2">
    <citation type="journal article" date="2016" name="Environ. Microbiol. Rep.">
        <title>Metagenomic evidence for the presence of phototrophic Gemmatimonadetes bacteria in diverse environments.</title>
        <authorList>
            <person name="Zeng Y."/>
            <person name="Baumbach J."/>
            <person name="Barbosa E.G."/>
            <person name="Azevedo V."/>
            <person name="Zhang C."/>
            <person name="Koblizek M."/>
        </authorList>
    </citation>
    <scope>NUCLEOTIDE SEQUENCE [LARGE SCALE GENOMIC DNA]</scope>
    <source>
        <strain evidence="4 5">AP64</strain>
    </source>
</reference>
<reference evidence="4 5" key="1">
    <citation type="journal article" date="2014" name="Proc. Natl. Acad. Sci. U.S.A.">
        <title>Functional type 2 photosynthetic reaction centers found in the rare bacterial phylum Gemmatimonadetes.</title>
        <authorList>
            <person name="Zeng Y."/>
            <person name="Feng F."/>
            <person name="Medova H."/>
            <person name="Dean J."/>
            <person name="Koblizek M."/>
        </authorList>
    </citation>
    <scope>NUCLEOTIDE SEQUENCE [LARGE SCALE GENOMIC DNA]</scope>
    <source>
        <strain evidence="4 5">AP64</strain>
    </source>
</reference>
<feature type="chain" id="PRO_5007506780" description="Amidohydrolase-related domain-containing protein" evidence="2">
    <location>
        <begin position="28"/>
        <end position="1118"/>
    </location>
</feature>
<dbReference type="SUPFAM" id="SSF82171">
    <property type="entry name" value="DPP6 N-terminal domain-like"/>
    <property type="match status" value="1"/>
</dbReference>
<dbReference type="Pfam" id="PF01979">
    <property type="entry name" value="Amidohydro_1"/>
    <property type="match status" value="1"/>
</dbReference>
<keyword evidence="5" id="KW-1185">Reference proteome</keyword>